<dbReference type="GO" id="GO:0008235">
    <property type="term" value="F:metalloexopeptidase activity"/>
    <property type="evidence" value="ECO:0007669"/>
    <property type="project" value="UniProtKB-ARBA"/>
</dbReference>
<proteinExistence type="predicted"/>
<dbReference type="eggNOG" id="COG0006">
    <property type="taxonomic scope" value="Bacteria"/>
</dbReference>
<evidence type="ECO:0000256" key="1">
    <source>
        <dbReference type="ARBA" id="ARBA00022723"/>
    </source>
</evidence>
<evidence type="ECO:0000259" key="4">
    <source>
        <dbReference type="Pfam" id="PF01321"/>
    </source>
</evidence>
<dbReference type="EMBL" id="AZDU01000020">
    <property type="protein sequence ID" value="KRL01936.1"/>
    <property type="molecule type" value="Genomic_DNA"/>
</dbReference>
<evidence type="ECO:0000256" key="2">
    <source>
        <dbReference type="ARBA" id="ARBA00022801"/>
    </source>
</evidence>
<organism evidence="5 6">
    <name type="scientific">Lactobacillus equicursoris DSM 19284 = JCM 14600 = CIP 110162</name>
    <dbReference type="NCBI Taxonomy" id="1293597"/>
    <lineage>
        <taxon>Bacteria</taxon>
        <taxon>Bacillati</taxon>
        <taxon>Bacillota</taxon>
        <taxon>Bacilli</taxon>
        <taxon>Lactobacillales</taxon>
        <taxon>Lactobacillaceae</taxon>
        <taxon>Lactobacillus</taxon>
    </lineage>
</organism>
<dbReference type="PANTHER" id="PTHR46112:SF3">
    <property type="entry name" value="AMINOPEPTIDASE YPDF"/>
    <property type="match status" value="1"/>
</dbReference>
<dbReference type="AlphaFoldDB" id="A0A0R1M1W7"/>
<feature type="domain" description="Creatinase N-terminal" evidence="4">
    <location>
        <begin position="17"/>
        <end position="144"/>
    </location>
</feature>
<evidence type="ECO:0000259" key="3">
    <source>
        <dbReference type="Pfam" id="PF00557"/>
    </source>
</evidence>
<dbReference type="InterPro" id="IPR000587">
    <property type="entry name" value="Creatinase_N"/>
</dbReference>
<dbReference type="InterPro" id="IPR050659">
    <property type="entry name" value="Peptidase_M24B"/>
</dbReference>
<dbReference type="PROSITE" id="PS00491">
    <property type="entry name" value="PROLINE_PEPTIDASE"/>
    <property type="match status" value="1"/>
</dbReference>
<dbReference type="PRINTS" id="PR00599">
    <property type="entry name" value="MAPEPTIDASE"/>
</dbReference>
<dbReference type="Gene3D" id="3.40.350.10">
    <property type="entry name" value="Creatinase/prolidase N-terminal domain"/>
    <property type="match status" value="1"/>
</dbReference>
<dbReference type="PATRIC" id="fig|1293597.4.peg.725"/>
<dbReference type="InterPro" id="IPR036005">
    <property type="entry name" value="Creatinase/aminopeptidase-like"/>
</dbReference>
<comment type="caution">
    <text evidence="5">The sequence shown here is derived from an EMBL/GenBank/DDBJ whole genome shotgun (WGS) entry which is preliminary data.</text>
</comment>
<dbReference type="PANTHER" id="PTHR46112">
    <property type="entry name" value="AMINOPEPTIDASE"/>
    <property type="match status" value="1"/>
</dbReference>
<keyword evidence="2" id="KW-0378">Hydrolase</keyword>
<dbReference type="SUPFAM" id="SSF53092">
    <property type="entry name" value="Creatinase/prolidase N-terminal domain"/>
    <property type="match status" value="1"/>
</dbReference>
<evidence type="ECO:0000313" key="5">
    <source>
        <dbReference type="EMBL" id="KRL01936.1"/>
    </source>
</evidence>
<dbReference type="SUPFAM" id="SSF55920">
    <property type="entry name" value="Creatinase/aminopeptidase"/>
    <property type="match status" value="1"/>
</dbReference>
<sequence length="371" mass="40987">MVAMSKKEELLTLLSRRISETCKLIQKEDADALLIFNRANYRYLTNFTGEEAQLILTKNGDRVLLSDSRFAPQIEDQAVGELTVVMKHGHEAQEIAEQVKKLGVKKLLVEAEFVSAYEYDAIKAFLPDVEFVMSAEIVERVRNVKDELEIATLRKAVEISQIAFEGVLPMLKPGAKERDVGAKLDYLFKLNGGDGPGYDSIVASGYRSSWAHGVASDKLMQEHELVVIDAAASYNGYTADITRTYAIGSVEPELEKIYKIVYEAQKRGIEAAKAGNTGKDVDTAARSYINEAGYGQYFGHGIGHGIGLEIHEMCQPAFLFSQTTLENGIVHTVEPGIYLKQGGVRIEDDILVNGDTPEVLSTLPKEELIHL</sequence>
<accession>A0A0R1M1W7</accession>
<dbReference type="InterPro" id="IPR029149">
    <property type="entry name" value="Creatin/AminoP/Spt16_N"/>
</dbReference>
<evidence type="ECO:0000313" key="6">
    <source>
        <dbReference type="Proteomes" id="UP000051074"/>
    </source>
</evidence>
<reference evidence="5 6" key="1">
    <citation type="journal article" date="2015" name="Genome Announc.">
        <title>Expanding the biotechnology potential of lactobacilli through comparative genomics of 213 strains and associated genera.</title>
        <authorList>
            <person name="Sun Z."/>
            <person name="Harris H.M."/>
            <person name="McCann A."/>
            <person name="Guo C."/>
            <person name="Argimon S."/>
            <person name="Zhang W."/>
            <person name="Yang X."/>
            <person name="Jeffery I.B."/>
            <person name="Cooney J.C."/>
            <person name="Kagawa T.F."/>
            <person name="Liu W."/>
            <person name="Song Y."/>
            <person name="Salvetti E."/>
            <person name="Wrobel A."/>
            <person name="Rasinkangas P."/>
            <person name="Parkhill J."/>
            <person name="Rea M.C."/>
            <person name="O'Sullivan O."/>
            <person name="Ritari J."/>
            <person name="Douillard F.P."/>
            <person name="Paul Ross R."/>
            <person name="Yang R."/>
            <person name="Briner A.E."/>
            <person name="Felis G.E."/>
            <person name="de Vos W.M."/>
            <person name="Barrangou R."/>
            <person name="Klaenhammer T.R."/>
            <person name="Caufield P.W."/>
            <person name="Cui Y."/>
            <person name="Zhang H."/>
            <person name="O'Toole P.W."/>
        </authorList>
    </citation>
    <scope>NUCLEOTIDE SEQUENCE [LARGE SCALE GENOMIC DNA]</scope>
    <source>
        <strain evidence="5 6">DSM 19284</strain>
    </source>
</reference>
<keyword evidence="1" id="KW-0479">Metal-binding</keyword>
<dbReference type="InterPro" id="IPR001131">
    <property type="entry name" value="Peptidase_M24B_aminopep-P_CS"/>
</dbReference>
<dbReference type="Pfam" id="PF01321">
    <property type="entry name" value="Creatinase_N"/>
    <property type="match status" value="1"/>
</dbReference>
<dbReference type="Proteomes" id="UP000051074">
    <property type="component" value="Unassembled WGS sequence"/>
</dbReference>
<gene>
    <name evidence="5" type="ORF">FC20_GL000654</name>
</gene>
<protein>
    <submittedName>
        <fullName evidence="5">X-pro dipeptidase pepp</fullName>
    </submittedName>
</protein>
<dbReference type="GO" id="GO:0004177">
    <property type="term" value="F:aminopeptidase activity"/>
    <property type="evidence" value="ECO:0007669"/>
    <property type="project" value="UniProtKB-ARBA"/>
</dbReference>
<dbReference type="InterPro" id="IPR000994">
    <property type="entry name" value="Pept_M24"/>
</dbReference>
<dbReference type="Gene3D" id="3.90.230.10">
    <property type="entry name" value="Creatinase/methionine aminopeptidase superfamily"/>
    <property type="match status" value="1"/>
</dbReference>
<dbReference type="GO" id="GO:0046872">
    <property type="term" value="F:metal ion binding"/>
    <property type="evidence" value="ECO:0007669"/>
    <property type="project" value="UniProtKB-KW"/>
</dbReference>
<keyword evidence="6" id="KW-1185">Reference proteome</keyword>
<dbReference type="InterPro" id="IPR001714">
    <property type="entry name" value="Pept_M24_MAP"/>
</dbReference>
<feature type="domain" description="Peptidase M24" evidence="3">
    <location>
        <begin position="152"/>
        <end position="353"/>
    </location>
</feature>
<name>A0A0R1M1W7_9LACO</name>
<dbReference type="STRING" id="1293597.FC20_GL000654"/>
<dbReference type="Pfam" id="PF00557">
    <property type="entry name" value="Peptidase_M24"/>
    <property type="match status" value="1"/>
</dbReference>